<feature type="compositionally biased region" description="Acidic residues" evidence="1">
    <location>
        <begin position="576"/>
        <end position="586"/>
    </location>
</feature>
<feature type="compositionally biased region" description="Acidic residues" evidence="1">
    <location>
        <begin position="846"/>
        <end position="861"/>
    </location>
</feature>
<protein>
    <recommendedName>
        <fullName evidence="3">VWFA domain-containing protein</fullName>
    </recommendedName>
</protein>
<keyword evidence="2" id="KW-1133">Transmembrane helix</keyword>
<dbReference type="HOGENOM" id="CLU_012610_0_0_6"/>
<dbReference type="OrthoDB" id="798937at2"/>
<dbReference type="InterPro" id="IPR002035">
    <property type="entry name" value="VWF_A"/>
</dbReference>
<feature type="compositionally biased region" description="Acidic residues" evidence="1">
    <location>
        <begin position="612"/>
        <end position="636"/>
    </location>
</feature>
<evidence type="ECO:0000256" key="2">
    <source>
        <dbReference type="SAM" id="Phobius"/>
    </source>
</evidence>
<sequence length="867" mass="95626">MKIAVDTIRLFILGLFLLGFSAISANENLTDIPEGAEAKFLPTSKSSDVRVLIDMSGSMKDNDPENLRIPALNLIVQLLPDGSQAGVWTFGQWVNMLIPPAEVNSEWRTNAKEKAKMINSFGLRTNIGEAMERATWKLAADSDFEQHAILLTDGIVDIAADDDPQKDNKNEAERQRILTDVLSEYKNLGVKIHTIALSNAADKVLLEKLALETGGMAEVVENSEQLVKAFLNAFDKAAPEAAEQVPLSDDNQFDIDESVEEFTALVFREEGSAPTRLVSPSGAIIDQMNTGENAKWFSQAVYDLVTVIQPEAGKWKIEADLDPNNRVTVVSDLKLGLDNLPPTIFPEQQIDFNIYLHEDNKVVTRPEFLKLMTVEMTMTAEDGRSGTKVISDPENPPADGLYPESIKRLSKEGQYELKVAVDGKTFTRMRTAYIQVRQPVGFEIRKREVAGEMRYAVRVVPQVPNVEVSRTRVIAKLKGPDGSSIIQAMPWLEEGVWEAVISPSKGMGDYEMAINIRGQIGEDQDFRVKPEPIVLTYPIPEDFQHEYLVASQNQATDESQEEVEEPQAEAAMSETAEQEASEEPQEDAPGIPDLEQKMQEQQEPEQLSETQPENELDTQAEQAPEDEVAPEPEVEEPSDPLWLYISIPIVTLLLGLGGFFVYRSIMNRKLKQADQSKETKTEESGDVDGMADVSLNDGLDDEEFDEDFDLSDSDDDETVALGEASMDELDDLGDEQEAAGDDVSDNSPSVDDEIPDFDENFDIDAGPQEAADSEPQQTLDAEETSAAIDELDSVLNGLDDVGEAEDQDPSEDDIPQLDDVADEPATTEGDGEAAIDEALASLESELDDIDVDALMDDDVDDPDKKQD</sequence>
<gene>
    <name evidence="4" type="ORF">RED65_05304</name>
</gene>
<proteinExistence type="predicted"/>
<feature type="transmembrane region" description="Helical" evidence="2">
    <location>
        <begin position="641"/>
        <end position="662"/>
    </location>
</feature>
<dbReference type="PROSITE" id="PS50234">
    <property type="entry name" value="VWFA"/>
    <property type="match status" value="1"/>
</dbReference>
<dbReference type="EMBL" id="AAQH01000013">
    <property type="protein sequence ID" value="EAT11777.1"/>
    <property type="molecule type" value="Genomic_DNA"/>
</dbReference>
<dbReference type="CDD" id="cd00198">
    <property type="entry name" value="vWFA"/>
    <property type="match status" value="1"/>
</dbReference>
<dbReference type="STRING" id="207949.RED65_05304"/>
<evidence type="ECO:0000259" key="3">
    <source>
        <dbReference type="PROSITE" id="PS50234"/>
    </source>
</evidence>
<feature type="region of interest" description="Disordered" evidence="1">
    <location>
        <begin position="671"/>
        <end position="783"/>
    </location>
</feature>
<dbReference type="RefSeq" id="WP_007016378.1">
    <property type="nucleotide sequence ID" value="NZ_AAQH01000013.1"/>
</dbReference>
<keyword evidence="5" id="KW-1185">Reference proteome</keyword>
<evidence type="ECO:0000313" key="4">
    <source>
        <dbReference type="EMBL" id="EAT11777.1"/>
    </source>
</evidence>
<feature type="compositionally biased region" description="Acidic residues" evidence="1">
    <location>
        <begin position="725"/>
        <end position="762"/>
    </location>
</feature>
<dbReference type="Proteomes" id="UP000004263">
    <property type="component" value="Unassembled WGS sequence"/>
</dbReference>
<dbReference type="AlphaFoldDB" id="Q1N0Q6"/>
<dbReference type="InterPro" id="IPR036465">
    <property type="entry name" value="vWFA_dom_sf"/>
</dbReference>
<feature type="domain" description="VWFA" evidence="3">
    <location>
        <begin position="48"/>
        <end position="234"/>
    </location>
</feature>
<feature type="compositionally biased region" description="Acidic residues" evidence="1">
    <location>
        <begin position="558"/>
        <end position="567"/>
    </location>
</feature>
<organism evidence="4 5">
    <name type="scientific">Bermanella marisrubri</name>
    <dbReference type="NCBI Taxonomy" id="207949"/>
    <lineage>
        <taxon>Bacteria</taxon>
        <taxon>Pseudomonadati</taxon>
        <taxon>Pseudomonadota</taxon>
        <taxon>Gammaproteobacteria</taxon>
        <taxon>Oceanospirillales</taxon>
        <taxon>Oceanospirillaceae</taxon>
        <taxon>Bermanella</taxon>
    </lineage>
</organism>
<dbReference type="SUPFAM" id="SSF53300">
    <property type="entry name" value="vWA-like"/>
    <property type="match status" value="1"/>
</dbReference>
<keyword evidence="2" id="KW-0472">Membrane</keyword>
<dbReference type="SMART" id="SM00327">
    <property type="entry name" value="VWA"/>
    <property type="match status" value="1"/>
</dbReference>
<name>Q1N0Q6_9GAMM</name>
<feature type="compositionally biased region" description="Basic and acidic residues" evidence="1">
    <location>
        <begin position="671"/>
        <end position="683"/>
    </location>
</feature>
<feature type="compositionally biased region" description="Acidic residues" evidence="1">
    <location>
        <begin position="800"/>
        <end position="822"/>
    </location>
</feature>
<comment type="caution">
    <text evidence="4">The sequence shown here is derived from an EMBL/GenBank/DDBJ whole genome shotgun (WGS) entry which is preliminary data.</text>
</comment>
<evidence type="ECO:0000313" key="5">
    <source>
        <dbReference type="Proteomes" id="UP000004263"/>
    </source>
</evidence>
<keyword evidence="2" id="KW-0812">Transmembrane</keyword>
<feature type="region of interest" description="Disordered" evidence="1">
    <location>
        <begin position="846"/>
        <end position="867"/>
    </location>
</feature>
<evidence type="ECO:0000256" key="1">
    <source>
        <dbReference type="SAM" id="MobiDB-lite"/>
    </source>
</evidence>
<accession>Q1N0Q6</accession>
<dbReference type="Gene3D" id="3.40.50.410">
    <property type="entry name" value="von Willebrand factor, type A domain"/>
    <property type="match status" value="1"/>
</dbReference>
<dbReference type="Pfam" id="PF00092">
    <property type="entry name" value="VWA"/>
    <property type="match status" value="1"/>
</dbReference>
<feature type="region of interest" description="Disordered" evidence="1">
    <location>
        <begin position="552"/>
        <end position="636"/>
    </location>
</feature>
<feature type="compositionally biased region" description="Acidic residues" evidence="1">
    <location>
        <begin position="698"/>
        <end position="718"/>
    </location>
</feature>
<feature type="region of interest" description="Disordered" evidence="1">
    <location>
        <begin position="795"/>
        <end position="830"/>
    </location>
</feature>
<reference evidence="4 5" key="1">
    <citation type="submission" date="2006-03" db="EMBL/GenBank/DDBJ databases">
        <authorList>
            <person name="Pinhassi J."/>
            <person name="Pedros-Alio C."/>
            <person name="Ferriera S."/>
            <person name="Johnson J."/>
            <person name="Kravitz S."/>
            <person name="Halpern A."/>
            <person name="Remington K."/>
            <person name="Beeson K."/>
            <person name="Tran B."/>
            <person name="Rogers Y.-H."/>
            <person name="Friedman R."/>
            <person name="Venter J.C."/>
        </authorList>
    </citation>
    <scope>NUCLEOTIDE SEQUENCE [LARGE SCALE GENOMIC DNA]</scope>
    <source>
        <strain evidence="4 5">RED65</strain>
    </source>
</reference>